<dbReference type="InterPro" id="IPR004332">
    <property type="entry name" value="Transposase_MuDR"/>
</dbReference>
<proteinExistence type="predicted"/>
<evidence type="ECO:0000313" key="3">
    <source>
        <dbReference type="EMBL" id="PRQ16524.1"/>
    </source>
</evidence>
<dbReference type="Proteomes" id="UP000238479">
    <property type="component" value="Chromosome 7"/>
</dbReference>
<sequence>MTKQISKKKRQISLYITGGGRRKKNEAELDDVVPRPSNWHNPLNNVLPAEKINIDVSANLVASQINRSYMEKVVGFGVRSSVNGRRDDLIINDNGVNEGVLGEGLNVVKNDSEVGRDLSEVVNESSVVENAVKVGNEDEGNLNTFNVTVRWPTFKKSATRQEKGKAAIIEAPLEASGFKKKGRQVKGSKYKTRNEGKKKYDKVDSDDGSGGSDFFIDSDYEQDQKDDDVDFEENVANPERVEEYDEMGYNGLCFDDEDNTNELTSWDGSETEEDDEGNLLPKSLEKKTKIKAWNRAVDLRNPNFCVGQAFPNVEELREAVREYSLIYQRGLWFQKNNRQKVEVRCQ</sequence>
<dbReference type="Gramene" id="PRQ16524">
    <property type="protein sequence ID" value="PRQ16524"/>
    <property type="gene ID" value="RchiOBHm_Chr7g0185181"/>
</dbReference>
<keyword evidence="4" id="KW-1185">Reference proteome</keyword>
<feature type="region of interest" description="Disordered" evidence="1">
    <location>
        <begin position="180"/>
        <end position="218"/>
    </location>
</feature>
<evidence type="ECO:0000256" key="1">
    <source>
        <dbReference type="SAM" id="MobiDB-lite"/>
    </source>
</evidence>
<evidence type="ECO:0000313" key="4">
    <source>
        <dbReference type="Proteomes" id="UP000238479"/>
    </source>
</evidence>
<feature type="compositionally biased region" description="Basic residues" evidence="1">
    <location>
        <begin position="180"/>
        <end position="191"/>
    </location>
</feature>
<gene>
    <name evidence="3" type="ORF">RchiOBHm_Chr7g0185181</name>
</gene>
<organism evidence="3 4">
    <name type="scientific">Rosa chinensis</name>
    <name type="common">China rose</name>
    <dbReference type="NCBI Taxonomy" id="74649"/>
    <lineage>
        <taxon>Eukaryota</taxon>
        <taxon>Viridiplantae</taxon>
        <taxon>Streptophyta</taxon>
        <taxon>Embryophyta</taxon>
        <taxon>Tracheophyta</taxon>
        <taxon>Spermatophyta</taxon>
        <taxon>Magnoliopsida</taxon>
        <taxon>eudicotyledons</taxon>
        <taxon>Gunneridae</taxon>
        <taxon>Pentapetalae</taxon>
        <taxon>rosids</taxon>
        <taxon>fabids</taxon>
        <taxon>Rosales</taxon>
        <taxon>Rosaceae</taxon>
        <taxon>Rosoideae</taxon>
        <taxon>Rosoideae incertae sedis</taxon>
        <taxon>Rosa</taxon>
    </lineage>
</organism>
<dbReference type="Pfam" id="PF03108">
    <property type="entry name" value="DBD_Tnp_Mut"/>
    <property type="match status" value="1"/>
</dbReference>
<dbReference type="EMBL" id="PDCK01000045">
    <property type="protein sequence ID" value="PRQ16524.1"/>
    <property type="molecule type" value="Genomic_DNA"/>
</dbReference>
<evidence type="ECO:0000259" key="2">
    <source>
        <dbReference type="Pfam" id="PF03108"/>
    </source>
</evidence>
<accession>A0A2P6P3L3</accession>
<feature type="compositionally biased region" description="Basic and acidic residues" evidence="1">
    <location>
        <begin position="192"/>
        <end position="205"/>
    </location>
</feature>
<feature type="domain" description="Transposase MuDR plant" evidence="2">
    <location>
        <begin position="305"/>
        <end position="346"/>
    </location>
</feature>
<protein>
    <submittedName>
        <fullName evidence="3">Putative transposase, MuDR, plant</fullName>
    </submittedName>
</protein>
<comment type="caution">
    <text evidence="3">The sequence shown here is derived from an EMBL/GenBank/DDBJ whole genome shotgun (WGS) entry which is preliminary data.</text>
</comment>
<reference evidence="3 4" key="1">
    <citation type="journal article" date="2018" name="Nat. Genet.">
        <title>The Rosa genome provides new insights in the design of modern roses.</title>
        <authorList>
            <person name="Bendahmane M."/>
        </authorList>
    </citation>
    <scope>NUCLEOTIDE SEQUENCE [LARGE SCALE GENOMIC DNA]</scope>
    <source>
        <strain evidence="4">cv. Old Blush</strain>
    </source>
</reference>
<name>A0A2P6P3L3_ROSCH</name>
<dbReference type="AlphaFoldDB" id="A0A2P6P3L3"/>